<reference evidence="3" key="1">
    <citation type="submission" date="2014-09" db="EMBL/GenBank/DDBJ databases">
        <authorList>
            <person name="Gomez-Valero L."/>
        </authorList>
    </citation>
    <scope>NUCLEOTIDE SEQUENCE [LARGE SCALE GENOMIC DNA]</scope>
    <source>
        <strain evidence="3">ATCC700992</strain>
    </source>
</reference>
<keyword evidence="3" id="KW-1185">Reference proteome</keyword>
<dbReference type="InterPro" id="IPR023214">
    <property type="entry name" value="HAD_sf"/>
</dbReference>
<gene>
    <name evidence="2" type="ORF">LFA_2740</name>
</gene>
<dbReference type="InterPro" id="IPR006385">
    <property type="entry name" value="HAD_hydro_SerB1"/>
</dbReference>
<accession>A0A098G7W8</accession>
<evidence type="ECO:0000313" key="2">
    <source>
        <dbReference type="EMBL" id="CEG58106.1"/>
    </source>
</evidence>
<evidence type="ECO:0000256" key="1">
    <source>
        <dbReference type="SAM" id="Phobius"/>
    </source>
</evidence>
<keyword evidence="1" id="KW-0812">Transmembrane</keyword>
<evidence type="ECO:0000313" key="3">
    <source>
        <dbReference type="Proteomes" id="UP000032430"/>
    </source>
</evidence>
<dbReference type="KEGG" id="lfa:LFA_2740"/>
<keyword evidence="2" id="KW-0378">Hydrolase</keyword>
<organism evidence="2 3">
    <name type="scientific">Legionella fallonii LLAP-10</name>
    <dbReference type="NCBI Taxonomy" id="1212491"/>
    <lineage>
        <taxon>Bacteria</taxon>
        <taxon>Pseudomonadati</taxon>
        <taxon>Pseudomonadota</taxon>
        <taxon>Gammaproteobacteria</taxon>
        <taxon>Legionellales</taxon>
        <taxon>Legionellaceae</taxon>
        <taxon>Legionella</taxon>
    </lineage>
</organism>
<sequence>MIIAKEKKTVAIFDFDGTLTSKNTTLAFLHYTDPVRFYYLMPILLPILIFYMTKIISVDQLNNWLCYFFFKGKSKEHLQEKGRDFALKKLPSYVRAEAMLKLKEHQDNAHLCILATAAYDLYIKAWGDLHGFTEVLCTEIASDYQGKLTGKLQGASCYGPEKVNKIKQILPTVDTIIYAYGDSEGDKEMLNFATYSFYRRFDSNLAGHL</sequence>
<dbReference type="Pfam" id="PF12710">
    <property type="entry name" value="HAD"/>
    <property type="match status" value="1"/>
</dbReference>
<dbReference type="AlphaFoldDB" id="A0A098G7W8"/>
<dbReference type="GO" id="GO:0016787">
    <property type="term" value="F:hydrolase activity"/>
    <property type="evidence" value="ECO:0007669"/>
    <property type="project" value="UniProtKB-KW"/>
</dbReference>
<dbReference type="HOGENOM" id="CLU_052657_2_1_6"/>
<name>A0A098G7W8_9GAMM</name>
<feature type="transmembrane region" description="Helical" evidence="1">
    <location>
        <begin position="36"/>
        <end position="53"/>
    </location>
</feature>
<dbReference type="NCBIfam" id="TIGR01490">
    <property type="entry name" value="HAD-SF-IB-hyp1"/>
    <property type="match status" value="1"/>
</dbReference>
<protein>
    <submittedName>
        <fullName evidence="2">Putative HAD family hydrolase</fullName>
    </submittedName>
</protein>
<dbReference type="Gene3D" id="3.40.50.1000">
    <property type="entry name" value="HAD superfamily/HAD-like"/>
    <property type="match status" value="1"/>
</dbReference>
<keyword evidence="1" id="KW-1133">Transmembrane helix</keyword>
<dbReference type="EMBL" id="LN614827">
    <property type="protein sequence ID" value="CEG58106.1"/>
    <property type="molecule type" value="Genomic_DNA"/>
</dbReference>
<dbReference type="NCBIfam" id="TIGR01488">
    <property type="entry name" value="HAD-SF-IB"/>
    <property type="match status" value="1"/>
</dbReference>
<dbReference type="OrthoDB" id="9784466at2"/>
<dbReference type="InterPro" id="IPR036412">
    <property type="entry name" value="HAD-like_sf"/>
</dbReference>
<dbReference type="STRING" id="1212491.LFA_2740"/>
<dbReference type="SUPFAM" id="SSF56784">
    <property type="entry name" value="HAD-like"/>
    <property type="match status" value="1"/>
</dbReference>
<dbReference type="Gene3D" id="1.20.1440.100">
    <property type="entry name" value="SG protein - dephosphorylation function"/>
    <property type="match status" value="1"/>
</dbReference>
<dbReference type="RefSeq" id="WP_045096496.1">
    <property type="nucleotide sequence ID" value="NZ_LN614827.1"/>
</dbReference>
<dbReference type="Proteomes" id="UP000032430">
    <property type="component" value="Chromosome I"/>
</dbReference>
<proteinExistence type="predicted"/>
<keyword evidence="1" id="KW-0472">Membrane</keyword>